<dbReference type="PROSITE" id="PS50280">
    <property type="entry name" value="SET"/>
    <property type="match status" value="1"/>
</dbReference>
<keyword evidence="2" id="KW-0479">Metal-binding</keyword>
<dbReference type="GO" id="GO:0008276">
    <property type="term" value="F:protein methyltransferase activity"/>
    <property type="evidence" value="ECO:0007669"/>
    <property type="project" value="UniProtKB-ARBA"/>
</dbReference>
<dbReference type="GO" id="GO:0008270">
    <property type="term" value="F:zinc ion binding"/>
    <property type="evidence" value="ECO:0007669"/>
    <property type="project" value="UniProtKB-KW"/>
</dbReference>
<dbReference type="PANTHER" id="PTHR16515">
    <property type="entry name" value="PR DOMAIN ZINC FINGER PROTEIN"/>
    <property type="match status" value="1"/>
</dbReference>
<accession>A0A2W1B2P7</accession>
<keyword evidence="7" id="KW-0238">DNA-binding</keyword>
<evidence type="ECO:0000313" key="13">
    <source>
        <dbReference type="EMBL" id="PZC70959.1"/>
    </source>
</evidence>
<evidence type="ECO:0000256" key="10">
    <source>
        <dbReference type="PROSITE-ProRule" id="PRU00042"/>
    </source>
</evidence>
<dbReference type="AlphaFoldDB" id="A0A2W1B2P7"/>
<dbReference type="GO" id="GO:0005634">
    <property type="term" value="C:nucleus"/>
    <property type="evidence" value="ECO:0007669"/>
    <property type="project" value="UniProtKB-SubCell"/>
</dbReference>
<evidence type="ECO:0000259" key="11">
    <source>
        <dbReference type="PROSITE" id="PS50157"/>
    </source>
</evidence>
<evidence type="ECO:0000256" key="8">
    <source>
        <dbReference type="ARBA" id="ARBA00023163"/>
    </source>
</evidence>
<feature type="domain" description="SET" evidence="12">
    <location>
        <begin position="1"/>
        <end position="70"/>
    </location>
</feature>
<evidence type="ECO:0000256" key="3">
    <source>
        <dbReference type="ARBA" id="ARBA00022737"/>
    </source>
</evidence>
<feature type="domain" description="C2H2-type" evidence="11">
    <location>
        <begin position="161"/>
        <end position="188"/>
    </location>
</feature>
<gene>
    <name evidence="13" type="primary">HaOG214535</name>
    <name evidence="13" type="ORF">B5X24_HaOG214535</name>
</gene>
<dbReference type="InterPro" id="IPR013087">
    <property type="entry name" value="Znf_C2H2_type"/>
</dbReference>
<dbReference type="GO" id="GO:0010468">
    <property type="term" value="P:regulation of gene expression"/>
    <property type="evidence" value="ECO:0007669"/>
    <property type="project" value="TreeGrafter"/>
</dbReference>
<evidence type="ECO:0000256" key="4">
    <source>
        <dbReference type="ARBA" id="ARBA00022771"/>
    </source>
</evidence>
<keyword evidence="4 10" id="KW-0863">Zinc-finger</keyword>
<dbReference type="Gene3D" id="3.30.160.60">
    <property type="entry name" value="Classic Zinc Finger"/>
    <property type="match status" value="1"/>
</dbReference>
<keyword evidence="6" id="KW-0805">Transcription regulation</keyword>
<dbReference type="Proteomes" id="UP000249218">
    <property type="component" value="Unassembled WGS sequence"/>
</dbReference>
<evidence type="ECO:0000256" key="2">
    <source>
        <dbReference type="ARBA" id="ARBA00022723"/>
    </source>
</evidence>
<keyword evidence="9" id="KW-0539">Nucleus</keyword>
<evidence type="ECO:0000256" key="5">
    <source>
        <dbReference type="ARBA" id="ARBA00022833"/>
    </source>
</evidence>
<evidence type="ECO:0000313" key="14">
    <source>
        <dbReference type="Proteomes" id="UP000249218"/>
    </source>
</evidence>
<evidence type="ECO:0000256" key="1">
    <source>
        <dbReference type="ARBA" id="ARBA00004123"/>
    </source>
</evidence>
<protein>
    <recommendedName>
        <fullName evidence="15">C2H2-type domain-containing protein</fullName>
    </recommendedName>
</protein>
<evidence type="ECO:0008006" key="15">
    <source>
        <dbReference type="Google" id="ProtNLM"/>
    </source>
</evidence>
<dbReference type="Pfam" id="PF21549">
    <property type="entry name" value="PRDM2_PR"/>
    <property type="match status" value="1"/>
</dbReference>
<dbReference type="Pfam" id="PF00096">
    <property type="entry name" value="zf-C2H2"/>
    <property type="match status" value="1"/>
</dbReference>
<dbReference type="GO" id="GO:0003677">
    <property type="term" value="F:DNA binding"/>
    <property type="evidence" value="ECO:0007669"/>
    <property type="project" value="UniProtKB-KW"/>
</dbReference>
<dbReference type="FunFam" id="3.30.160.60:FF:000446">
    <property type="entry name" value="Zinc finger protein"/>
    <property type="match status" value="1"/>
</dbReference>
<evidence type="ECO:0000259" key="12">
    <source>
        <dbReference type="PROSITE" id="PS50280"/>
    </source>
</evidence>
<organism evidence="13 14">
    <name type="scientific">Helicoverpa armigera</name>
    <name type="common">Cotton bollworm</name>
    <name type="synonym">Heliothis armigera</name>
    <dbReference type="NCBI Taxonomy" id="29058"/>
    <lineage>
        <taxon>Eukaryota</taxon>
        <taxon>Metazoa</taxon>
        <taxon>Ecdysozoa</taxon>
        <taxon>Arthropoda</taxon>
        <taxon>Hexapoda</taxon>
        <taxon>Insecta</taxon>
        <taxon>Pterygota</taxon>
        <taxon>Neoptera</taxon>
        <taxon>Endopterygota</taxon>
        <taxon>Lepidoptera</taxon>
        <taxon>Glossata</taxon>
        <taxon>Ditrysia</taxon>
        <taxon>Noctuoidea</taxon>
        <taxon>Noctuidae</taxon>
        <taxon>Heliothinae</taxon>
        <taxon>Helicoverpa</taxon>
    </lineage>
</organism>
<dbReference type="EMBL" id="KZ150416">
    <property type="protein sequence ID" value="PZC70959.1"/>
    <property type="molecule type" value="Genomic_DNA"/>
</dbReference>
<keyword evidence="5" id="KW-0862">Zinc</keyword>
<evidence type="ECO:0000256" key="6">
    <source>
        <dbReference type="ARBA" id="ARBA00023015"/>
    </source>
</evidence>
<dbReference type="PROSITE" id="PS50157">
    <property type="entry name" value="ZINC_FINGER_C2H2_2"/>
    <property type="match status" value="1"/>
</dbReference>
<dbReference type="InterPro" id="IPR036236">
    <property type="entry name" value="Znf_C2H2_sf"/>
</dbReference>
<dbReference type="InterPro" id="IPR050331">
    <property type="entry name" value="Zinc_finger"/>
</dbReference>
<evidence type="ECO:0000256" key="9">
    <source>
        <dbReference type="ARBA" id="ARBA00023242"/>
    </source>
</evidence>
<dbReference type="InterPro" id="IPR001214">
    <property type="entry name" value="SET_dom"/>
</dbReference>
<reference evidence="13 14" key="1">
    <citation type="journal article" date="2017" name="BMC Biol.">
        <title>Genomic innovations, transcriptional plasticity and gene loss underlying the evolution and divergence of two highly polyphagous and invasive Helicoverpa pest species.</title>
        <authorList>
            <person name="Pearce S.L."/>
            <person name="Clarke D.F."/>
            <person name="East P.D."/>
            <person name="Elfekih S."/>
            <person name="Gordon K.H."/>
            <person name="Jermiin L.S."/>
            <person name="McGaughran A."/>
            <person name="Oakeshott J.G."/>
            <person name="Papanikolaou A."/>
            <person name="Perera O.P."/>
            <person name="Rane R.V."/>
            <person name="Richards S."/>
            <person name="Tay W.T."/>
            <person name="Walsh T.K."/>
            <person name="Anderson A."/>
            <person name="Anderson C.J."/>
            <person name="Asgari S."/>
            <person name="Board P.G."/>
            <person name="Bretschneider A."/>
            <person name="Campbell P.M."/>
            <person name="Chertemps T."/>
            <person name="Christeller J.T."/>
            <person name="Coppin C.W."/>
            <person name="Downes S.J."/>
            <person name="Duan G."/>
            <person name="Farnsworth C.A."/>
            <person name="Good R.T."/>
            <person name="Han L.B."/>
            <person name="Han Y.C."/>
            <person name="Hatje K."/>
            <person name="Horne I."/>
            <person name="Huang Y.P."/>
            <person name="Hughes D.S."/>
            <person name="Jacquin-Joly E."/>
            <person name="James W."/>
            <person name="Jhangiani S."/>
            <person name="Kollmar M."/>
            <person name="Kuwar S.S."/>
            <person name="Li S."/>
            <person name="Liu N.Y."/>
            <person name="Maibeche M.T."/>
            <person name="Miller J.R."/>
            <person name="Montagne N."/>
            <person name="Perry T."/>
            <person name="Qu J."/>
            <person name="Song S.V."/>
            <person name="Sutton G.G."/>
            <person name="Vogel H."/>
            <person name="Walenz B.P."/>
            <person name="Xu W."/>
            <person name="Zhang H.J."/>
            <person name="Zou Z."/>
            <person name="Batterham P."/>
            <person name="Edwards O.R."/>
            <person name="Feyereisen R."/>
            <person name="Gibbs R.A."/>
            <person name="Heckel D.G."/>
            <person name="McGrath A."/>
            <person name="Robin C."/>
            <person name="Scherer S.E."/>
            <person name="Worley K.C."/>
            <person name="Wu Y.D."/>
        </authorList>
    </citation>
    <scope>NUCLEOTIDE SEQUENCE [LARGE SCALE GENOMIC DNA]</scope>
    <source>
        <strain evidence="13">Harm_GR_Male_#8</strain>
        <tissue evidence="13">Whole organism</tissue>
    </source>
</reference>
<dbReference type="SUPFAM" id="SSF57667">
    <property type="entry name" value="beta-beta-alpha zinc fingers"/>
    <property type="match status" value="1"/>
</dbReference>
<evidence type="ECO:0000256" key="7">
    <source>
        <dbReference type="ARBA" id="ARBA00023125"/>
    </source>
</evidence>
<dbReference type="Gene3D" id="2.170.270.10">
    <property type="entry name" value="SET domain"/>
    <property type="match status" value="1"/>
</dbReference>
<dbReference type="SMART" id="SM00355">
    <property type="entry name" value="ZnF_C2H2"/>
    <property type="match status" value="2"/>
</dbReference>
<keyword evidence="3" id="KW-0677">Repeat</keyword>
<name>A0A2W1B2P7_HELAM</name>
<proteinExistence type="predicted"/>
<sequence>MYCWQIFNRNNKRSHVIDAVNSDRSNWMRYVNCARHWKEQNLLAYQFKGQLYYRTIKIIARFTELLVFYGSEYANALQINLAKYNSVDYYKQVISTQIAPTTAKNQETEPDYLTAEQFHFIDEENQIEEKKYPSSITNQATALSEISDKTKQISNGPNSNLECQECKKTFAQRKNLTRHRLIHSDAWRFYCVKCDYKTNFRYRLTRHLAVQHKNKSE</sequence>
<keyword evidence="14" id="KW-1185">Reference proteome</keyword>
<dbReference type="InterPro" id="IPR046341">
    <property type="entry name" value="SET_dom_sf"/>
</dbReference>
<dbReference type="OrthoDB" id="40579at2759"/>
<dbReference type="GO" id="GO:0008757">
    <property type="term" value="F:S-adenosylmethionine-dependent methyltransferase activity"/>
    <property type="evidence" value="ECO:0007669"/>
    <property type="project" value="UniProtKB-ARBA"/>
</dbReference>
<dbReference type="GO" id="GO:0008170">
    <property type="term" value="F:N-methyltransferase activity"/>
    <property type="evidence" value="ECO:0007669"/>
    <property type="project" value="UniProtKB-ARBA"/>
</dbReference>
<dbReference type="PANTHER" id="PTHR16515:SF49">
    <property type="entry name" value="GASTRULA ZINC FINGER PROTEIN XLCGF49.1-LIKE-RELATED"/>
    <property type="match status" value="1"/>
</dbReference>
<keyword evidence="8" id="KW-0804">Transcription</keyword>
<dbReference type="PROSITE" id="PS00028">
    <property type="entry name" value="ZINC_FINGER_C2H2_1"/>
    <property type="match status" value="1"/>
</dbReference>
<comment type="subcellular location">
    <subcellularLocation>
        <location evidence="1">Nucleus</location>
    </subcellularLocation>
</comment>